<organism evidence="1 2">
    <name type="scientific">Endobacterium cereale</name>
    <dbReference type="NCBI Taxonomy" id="2663029"/>
    <lineage>
        <taxon>Bacteria</taxon>
        <taxon>Pseudomonadati</taxon>
        <taxon>Pseudomonadota</taxon>
        <taxon>Alphaproteobacteria</taxon>
        <taxon>Hyphomicrobiales</taxon>
        <taxon>Rhizobiaceae</taxon>
        <taxon>Endobacterium</taxon>
    </lineage>
</organism>
<proteinExistence type="predicted"/>
<dbReference type="AlphaFoldDB" id="A0A6A8ABQ7"/>
<dbReference type="Proteomes" id="UP000435138">
    <property type="component" value="Unassembled WGS sequence"/>
</dbReference>
<protein>
    <submittedName>
        <fullName evidence="1">Uncharacterized protein</fullName>
    </submittedName>
</protein>
<reference evidence="1 2" key="1">
    <citation type="submission" date="2019-11" db="EMBL/GenBank/DDBJ databases">
        <title>Genome analysis of Rhizobacterium cereale a novel genus and species isolated from maize roots in North Spain.</title>
        <authorList>
            <person name="Menendez E."/>
            <person name="Flores-Felix J.D."/>
            <person name="Ramirez-Bahena M.-H."/>
            <person name="Igual J.M."/>
            <person name="Garcia-Fraile P."/>
            <person name="Peix A."/>
            <person name="Velazquez E."/>
        </authorList>
    </citation>
    <scope>NUCLEOTIDE SEQUENCE [LARGE SCALE GENOMIC DNA]</scope>
    <source>
        <strain evidence="1 2">RZME27</strain>
    </source>
</reference>
<comment type="caution">
    <text evidence="1">The sequence shown here is derived from an EMBL/GenBank/DDBJ whole genome shotgun (WGS) entry which is preliminary data.</text>
</comment>
<accession>A0A6A8ABQ7</accession>
<name>A0A6A8ABQ7_9HYPH</name>
<evidence type="ECO:0000313" key="2">
    <source>
        <dbReference type="Proteomes" id="UP000435138"/>
    </source>
</evidence>
<evidence type="ECO:0000313" key="1">
    <source>
        <dbReference type="EMBL" id="MQY48179.1"/>
    </source>
</evidence>
<keyword evidence="2" id="KW-1185">Reference proteome</keyword>
<dbReference type="RefSeq" id="WP_153356102.1">
    <property type="nucleotide sequence ID" value="NZ_WIXI01000047.1"/>
</dbReference>
<dbReference type="EMBL" id="WIXI01000047">
    <property type="protein sequence ID" value="MQY48179.1"/>
    <property type="molecule type" value="Genomic_DNA"/>
</dbReference>
<gene>
    <name evidence="1" type="ORF">GAO09_19270</name>
</gene>
<sequence length="63" mass="6882">MKVPDIHAGRSYADRHGNIFTVREIQSGRAYFSIEGIHLLPLASSNLEGFALAMVSELKGHGD</sequence>